<dbReference type="InterPro" id="IPR056918">
    <property type="entry name" value="8xMP"/>
</dbReference>
<dbReference type="AlphaFoldDB" id="A0A2C8FDA5"/>
<keyword evidence="3" id="KW-1185">Reference proteome</keyword>
<protein>
    <recommendedName>
        <fullName evidence="4">Transmembrane protein</fullName>
    </recommendedName>
</protein>
<keyword evidence="1" id="KW-1133">Transmembrane helix</keyword>
<evidence type="ECO:0000256" key="1">
    <source>
        <dbReference type="SAM" id="Phobius"/>
    </source>
</evidence>
<dbReference type="RefSeq" id="WP_097012911.1">
    <property type="nucleotide sequence ID" value="NZ_LT907975.1"/>
</dbReference>
<dbReference type="KEGG" id="pprf:DPRO_3230"/>
<proteinExistence type="predicted"/>
<accession>A0A2C8FDA5</accession>
<keyword evidence="1" id="KW-0472">Membrane</keyword>
<feature type="transmembrane region" description="Helical" evidence="1">
    <location>
        <begin position="87"/>
        <end position="109"/>
    </location>
</feature>
<evidence type="ECO:0000313" key="3">
    <source>
        <dbReference type="Proteomes" id="UP000219215"/>
    </source>
</evidence>
<evidence type="ECO:0000313" key="2">
    <source>
        <dbReference type="EMBL" id="SOB60142.1"/>
    </source>
</evidence>
<feature type="transmembrane region" description="Helical" evidence="1">
    <location>
        <begin position="61"/>
        <end position="81"/>
    </location>
</feature>
<feature type="transmembrane region" description="Helical" evidence="1">
    <location>
        <begin position="157"/>
        <end position="178"/>
    </location>
</feature>
<organism evidence="2 3">
    <name type="scientific">Pseudodesulfovibrio profundus</name>
    <dbReference type="NCBI Taxonomy" id="57320"/>
    <lineage>
        <taxon>Bacteria</taxon>
        <taxon>Pseudomonadati</taxon>
        <taxon>Thermodesulfobacteriota</taxon>
        <taxon>Desulfovibrionia</taxon>
        <taxon>Desulfovibrionales</taxon>
        <taxon>Desulfovibrionaceae</taxon>
    </lineage>
</organism>
<dbReference type="Proteomes" id="UP000219215">
    <property type="component" value="Chromosome DPRO"/>
</dbReference>
<dbReference type="Pfam" id="PF24838">
    <property type="entry name" value="8xMP"/>
    <property type="match status" value="1"/>
</dbReference>
<feature type="transmembrane region" description="Helical" evidence="1">
    <location>
        <begin position="190"/>
        <end position="213"/>
    </location>
</feature>
<keyword evidence="1" id="KW-0812">Transmembrane</keyword>
<sequence length="242" mass="27713">MSKEPLTYKYWNHMFNAPKASVINEHNECLEAGTKSRLQEAYDKAHEVRQFEIELYWKRALYFWGFEAAFMLAFGTLLAKGNGTTGQFYFLFLVSIFACFFTLLWRVALKGSKQWQENWESHIDMLEECISGNLYKTVLHNKNNDVFYSVSKVNEAINSLIIAMWIVIGGVCLCIAPTISNPNNNEADLFWLGCLGIFLIAAFSIIFGWLLAVKLRTNFKTKKNELTMINRVAPSVEASDAE</sequence>
<dbReference type="OrthoDB" id="9153185at2"/>
<evidence type="ECO:0008006" key="4">
    <source>
        <dbReference type="Google" id="ProtNLM"/>
    </source>
</evidence>
<name>A0A2C8FDA5_9BACT</name>
<reference evidence="3" key="1">
    <citation type="submission" date="2017-09" db="EMBL/GenBank/DDBJ databases">
        <authorList>
            <person name="Regsiter A."/>
            <person name="William W."/>
        </authorList>
    </citation>
    <scope>NUCLEOTIDE SEQUENCE [LARGE SCALE GENOMIC DNA]</scope>
    <source>
        <strain evidence="3">500-1</strain>
    </source>
</reference>
<dbReference type="EMBL" id="LT907975">
    <property type="protein sequence ID" value="SOB60142.1"/>
    <property type="molecule type" value="Genomic_DNA"/>
</dbReference>
<gene>
    <name evidence="2" type="ORF">DPRO_3230</name>
</gene>